<dbReference type="Gramene" id="KOM34570">
    <property type="protein sequence ID" value="KOM34570"/>
    <property type="gene ID" value="LR48_Vigan02g072000"/>
</dbReference>
<accession>A0A0L9TVJ5</accession>
<evidence type="ECO:0000313" key="3">
    <source>
        <dbReference type="Proteomes" id="UP000053144"/>
    </source>
</evidence>
<reference evidence="3" key="1">
    <citation type="journal article" date="2015" name="Proc. Natl. Acad. Sci. U.S.A.">
        <title>Genome sequencing of adzuki bean (Vigna angularis) provides insight into high starch and low fat accumulation and domestication.</title>
        <authorList>
            <person name="Yang K."/>
            <person name="Tian Z."/>
            <person name="Chen C."/>
            <person name="Luo L."/>
            <person name="Zhao B."/>
            <person name="Wang Z."/>
            <person name="Yu L."/>
            <person name="Li Y."/>
            <person name="Sun Y."/>
            <person name="Li W."/>
            <person name="Chen Y."/>
            <person name="Li Y."/>
            <person name="Zhang Y."/>
            <person name="Ai D."/>
            <person name="Zhao J."/>
            <person name="Shang C."/>
            <person name="Ma Y."/>
            <person name="Wu B."/>
            <person name="Wang M."/>
            <person name="Gao L."/>
            <person name="Sun D."/>
            <person name="Zhang P."/>
            <person name="Guo F."/>
            <person name="Wang W."/>
            <person name="Li Y."/>
            <person name="Wang J."/>
            <person name="Varshney R.K."/>
            <person name="Wang J."/>
            <person name="Ling H.Q."/>
            <person name="Wan P."/>
        </authorList>
    </citation>
    <scope>NUCLEOTIDE SEQUENCE</scope>
    <source>
        <strain evidence="3">cv. Jingnong 6</strain>
    </source>
</reference>
<organism evidence="2 3">
    <name type="scientific">Phaseolus angularis</name>
    <name type="common">Azuki bean</name>
    <name type="synonym">Vigna angularis</name>
    <dbReference type="NCBI Taxonomy" id="3914"/>
    <lineage>
        <taxon>Eukaryota</taxon>
        <taxon>Viridiplantae</taxon>
        <taxon>Streptophyta</taxon>
        <taxon>Embryophyta</taxon>
        <taxon>Tracheophyta</taxon>
        <taxon>Spermatophyta</taxon>
        <taxon>Magnoliopsida</taxon>
        <taxon>eudicotyledons</taxon>
        <taxon>Gunneridae</taxon>
        <taxon>Pentapetalae</taxon>
        <taxon>rosids</taxon>
        <taxon>fabids</taxon>
        <taxon>Fabales</taxon>
        <taxon>Fabaceae</taxon>
        <taxon>Papilionoideae</taxon>
        <taxon>50 kb inversion clade</taxon>
        <taxon>NPAAA clade</taxon>
        <taxon>indigoferoid/millettioid clade</taxon>
        <taxon>Phaseoleae</taxon>
        <taxon>Vigna</taxon>
    </lineage>
</organism>
<proteinExistence type="predicted"/>
<evidence type="ECO:0000313" key="2">
    <source>
        <dbReference type="EMBL" id="KOM34570.1"/>
    </source>
</evidence>
<protein>
    <submittedName>
        <fullName evidence="2">Uncharacterized protein</fullName>
    </submittedName>
</protein>
<name>A0A0L9TVJ5_PHAAN</name>
<feature type="compositionally biased region" description="Polar residues" evidence="1">
    <location>
        <begin position="14"/>
        <end position="26"/>
    </location>
</feature>
<evidence type="ECO:0000256" key="1">
    <source>
        <dbReference type="SAM" id="MobiDB-lite"/>
    </source>
</evidence>
<dbReference type="EMBL" id="CM003372">
    <property type="protein sequence ID" value="KOM34570.1"/>
    <property type="molecule type" value="Genomic_DNA"/>
</dbReference>
<dbReference type="Proteomes" id="UP000053144">
    <property type="component" value="Chromosome 2"/>
</dbReference>
<dbReference type="AlphaFoldDB" id="A0A0L9TVJ5"/>
<feature type="region of interest" description="Disordered" evidence="1">
    <location>
        <begin position="1"/>
        <end position="38"/>
    </location>
</feature>
<sequence length="83" mass="9073">MRPQPSPVAENFVPPTTRSDKGSCSATGAPRDDMDDTRPCQLFILSPTGTMLVARGTIDEATTIVHGSWENMISRSRSMKLSY</sequence>
<gene>
    <name evidence="2" type="ORF">LR48_Vigan02g072000</name>
</gene>